<evidence type="ECO:0000313" key="9">
    <source>
        <dbReference type="Proteomes" id="UP000006230"/>
    </source>
</evidence>
<keyword evidence="3" id="KW-1003">Cell membrane</keyword>
<dbReference type="GO" id="GO:0055085">
    <property type="term" value="P:transmembrane transport"/>
    <property type="evidence" value="ECO:0007669"/>
    <property type="project" value="InterPro"/>
</dbReference>
<accession>Q0FMC5</accession>
<dbReference type="HOGENOM" id="CLU_056175_2_0_5"/>
<feature type="transmembrane region" description="Helical" evidence="7">
    <location>
        <begin position="96"/>
        <end position="114"/>
    </location>
</feature>
<evidence type="ECO:0000256" key="3">
    <source>
        <dbReference type="ARBA" id="ARBA00022475"/>
    </source>
</evidence>
<feature type="transmembrane region" description="Helical" evidence="7">
    <location>
        <begin position="291"/>
        <end position="310"/>
    </location>
</feature>
<evidence type="ECO:0000256" key="6">
    <source>
        <dbReference type="ARBA" id="ARBA00023136"/>
    </source>
</evidence>
<dbReference type="eggNOG" id="COG0679">
    <property type="taxonomic scope" value="Bacteria"/>
</dbReference>
<feature type="transmembrane region" description="Helical" evidence="7">
    <location>
        <begin position="169"/>
        <end position="191"/>
    </location>
</feature>
<keyword evidence="5 7" id="KW-1133">Transmembrane helix</keyword>
<dbReference type="InterPro" id="IPR004776">
    <property type="entry name" value="Mem_transp_PIN-like"/>
</dbReference>
<dbReference type="RefSeq" id="WP_007800446.1">
    <property type="nucleotide sequence ID" value="NZ_DS022276.1"/>
</dbReference>
<evidence type="ECO:0000256" key="5">
    <source>
        <dbReference type="ARBA" id="ARBA00022989"/>
    </source>
</evidence>
<evidence type="ECO:0000313" key="8">
    <source>
        <dbReference type="EMBL" id="EAU45334.1"/>
    </source>
</evidence>
<comment type="subcellular location">
    <subcellularLocation>
        <location evidence="1">Membrane</location>
        <topology evidence="1">Multi-pass membrane protein</topology>
    </subcellularLocation>
</comment>
<dbReference type="OrthoDB" id="9810457at2"/>
<evidence type="ECO:0000256" key="2">
    <source>
        <dbReference type="ARBA" id="ARBA00022448"/>
    </source>
</evidence>
<dbReference type="PANTHER" id="PTHR36838:SF1">
    <property type="entry name" value="SLR1864 PROTEIN"/>
    <property type="match status" value="1"/>
</dbReference>
<keyword evidence="9" id="KW-1185">Reference proteome</keyword>
<keyword evidence="2" id="KW-0813">Transport</keyword>
<evidence type="ECO:0000256" key="7">
    <source>
        <dbReference type="SAM" id="Phobius"/>
    </source>
</evidence>
<name>Q0FMC5_SALBH</name>
<feature type="transmembrane region" description="Helical" evidence="7">
    <location>
        <begin position="197"/>
        <end position="217"/>
    </location>
</feature>
<feature type="transmembrane region" description="Helical" evidence="7">
    <location>
        <begin position="38"/>
        <end position="55"/>
    </location>
</feature>
<feature type="transmembrane region" description="Helical" evidence="7">
    <location>
        <begin position="259"/>
        <end position="279"/>
    </location>
</feature>
<feature type="transmembrane region" description="Helical" evidence="7">
    <location>
        <begin position="229"/>
        <end position="253"/>
    </location>
</feature>
<organism evidence="8 9">
    <name type="scientific">Salipiger bermudensis (strain DSM 26914 / JCM 13377 / KCTC 12554 / HTCC2601)</name>
    <name type="common">Pelagibaca bermudensis</name>
    <dbReference type="NCBI Taxonomy" id="314265"/>
    <lineage>
        <taxon>Bacteria</taxon>
        <taxon>Pseudomonadati</taxon>
        <taxon>Pseudomonadota</taxon>
        <taxon>Alphaproteobacteria</taxon>
        <taxon>Rhodobacterales</taxon>
        <taxon>Roseobacteraceae</taxon>
        <taxon>Salipiger</taxon>
    </lineage>
</organism>
<dbReference type="AlphaFoldDB" id="Q0FMC5"/>
<dbReference type="EMBL" id="AATQ01000028">
    <property type="protein sequence ID" value="EAU45334.1"/>
    <property type="molecule type" value="Genomic_DNA"/>
</dbReference>
<protein>
    <submittedName>
        <fullName evidence="8">Predicted permease</fullName>
    </submittedName>
</protein>
<evidence type="ECO:0000256" key="1">
    <source>
        <dbReference type="ARBA" id="ARBA00004141"/>
    </source>
</evidence>
<sequence length="311" mass="33027">MLAPLLTLLPIYLLILLGFGVIKSKLVAPDALPQLSRFMLIVCVPVLIFSAVSSAGDLSQFNWRFILVYALASLATLTLVRFALNKLFGYGPGQSWVAALGSSVPNSVFLGYPITMIVLPDVADRLFAWIMVVENMVVIPLALTLGDVLSRQRGLPASQAMLHTAKTTLQNPTVLGLLAGLAFGATGLVLAEPLDKTRSMIVAAAPLISLFLVGGNVARSRLDEVDPPVFLVAGAKLLLHPVLVFVALSLFTAMSEDEIRGATLFAAMPMFTLYVIFAARHRAERLASSSVVLSTVIGAATVGILVVLFAA</sequence>
<keyword evidence="6 7" id="KW-0472">Membrane</keyword>
<dbReference type="Proteomes" id="UP000006230">
    <property type="component" value="Unassembled WGS sequence"/>
</dbReference>
<gene>
    <name evidence="8" type="ORF">R2601_24799</name>
</gene>
<feature type="transmembrane region" description="Helical" evidence="7">
    <location>
        <begin position="126"/>
        <end position="149"/>
    </location>
</feature>
<feature type="transmembrane region" description="Helical" evidence="7">
    <location>
        <begin position="61"/>
        <end position="84"/>
    </location>
</feature>
<proteinExistence type="predicted"/>
<dbReference type="GO" id="GO:0016020">
    <property type="term" value="C:membrane"/>
    <property type="evidence" value="ECO:0007669"/>
    <property type="project" value="UniProtKB-SubCell"/>
</dbReference>
<reference evidence="8 9" key="1">
    <citation type="journal article" date="2010" name="J. Bacteriol.">
        <title>Genome sequences of Pelagibaca bermudensis HTCC2601T and Maritimibacter alkaliphilus HTCC2654T, the type strains of two marine Roseobacter genera.</title>
        <authorList>
            <person name="Thrash J.C."/>
            <person name="Cho J.C."/>
            <person name="Ferriera S."/>
            <person name="Johnson J."/>
            <person name="Vergin K.L."/>
            <person name="Giovannoni S.J."/>
        </authorList>
    </citation>
    <scope>NUCLEOTIDE SEQUENCE [LARGE SCALE GENOMIC DNA]</scope>
    <source>
        <strain evidence="9">DSM 26914 / JCM 13377 / KCTC 12554 / HTCC2601</strain>
    </source>
</reference>
<keyword evidence="4 7" id="KW-0812">Transmembrane</keyword>
<dbReference type="Pfam" id="PF03547">
    <property type="entry name" value="Mem_trans"/>
    <property type="match status" value="1"/>
</dbReference>
<evidence type="ECO:0000256" key="4">
    <source>
        <dbReference type="ARBA" id="ARBA00022692"/>
    </source>
</evidence>
<feature type="transmembrane region" description="Helical" evidence="7">
    <location>
        <begin position="6"/>
        <end position="26"/>
    </location>
</feature>
<dbReference type="PANTHER" id="PTHR36838">
    <property type="entry name" value="AUXIN EFFLUX CARRIER FAMILY PROTEIN"/>
    <property type="match status" value="1"/>
</dbReference>
<dbReference type="STRING" id="314265.R2601_24799"/>
<comment type="caution">
    <text evidence="8">The sequence shown here is derived from an EMBL/GenBank/DDBJ whole genome shotgun (WGS) entry which is preliminary data.</text>
</comment>